<protein>
    <submittedName>
        <fullName evidence="1">Uncharacterized protein</fullName>
    </submittedName>
</protein>
<name>A0ACC2BC27_DIPCM</name>
<evidence type="ECO:0000313" key="2">
    <source>
        <dbReference type="Proteomes" id="UP001162992"/>
    </source>
</evidence>
<evidence type="ECO:0000313" key="1">
    <source>
        <dbReference type="EMBL" id="KAJ7526982.1"/>
    </source>
</evidence>
<accession>A0ACC2BC27</accession>
<sequence length="198" mass="23288">MGVLGTSRMPNRRWTDMREVEGLQVYDGRRDASEGAKEVLLCVVLVWRKWMGVKKKWVDGALRNSKGELKPETKNELKSITPYLLQPLQGLLETESTCCLTKFWLDPLYLIKRLYCFSSLKEFCELTKNRRNMAMAIEDHIREEYGVTLSQLDMFKRYQINDAFIDDMYSRCPSWCEDASKRHVKTRADCSIYYKSKI</sequence>
<dbReference type="Proteomes" id="UP001162992">
    <property type="component" value="Chromosome 16"/>
</dbReference>
<reference evidence="2" key="1">
    <citation type="journal article" date="2024" name="Proc. Natl. Acad. Sci. U.S.A.">
        <title>Extraordinary preservation of gene collinearity over three hundred million years revealed in homosporous lycophytes.</title>
        <authorList>
            <person name="Li C."/>
            <person name="Wickell D."/>
            <person name="Kuo L.Y."/>
            <person name="Chen X."/>
            <person name="Nie B."/>
            <person name="Liao X."/>
            <person name="Peng D."/>
            <person name="Ji J."/>
            <person name="Jenkins J."/>
            <person name="Williams M."/>
            <person name="Shu S."/>
            <person name="Plott C."/>
            <person name="Barry K."/>
            <person name="Rajasekar S."/>
            <person name="Grimwood J."/>
            <person name="Han X."/>
            <person name="Sun S."/>
            <person name="Hou Z."/>
            <person name="He W."/>
            <person name="Dai G."/>
            <person name="Sun C."/>
            <person name="Schmutz J."/>
            <person name="Leebens-Mack J.H."/>
            <person name="Li F.W."/>
            <person name="Wang L."/>
        </authorList>
    </citation>
    <scope>NUCLEOTIDE SEQUENCE [LARGE SCALE GENOMIC DNA]</scope>
    <source>
        <strain evidence="2">cv. PW_Plant_1</strain>
    </source>
</reference>
<keyword evidence="2" id="KW-1185">Reference proteome</keyword>
<gene>
    <name evidence="1" type="ORF">O6H91_16G030300</name>
</gene>
<proteinExistence type="predicted"/>
<comment type="caution">
    <text evidence="1">The sequence shown here is derived from an EMBL/GenBank/DDBJ whole genome shotgun (WGS) entry which is preliminary data.</text>
</comment>
<organism evidence="1 2">
    <name type="scientific">Diphasiastrum complanatum</name>
    <name type="common">Issler's clubmoss</name>
    <name type="synonym">Lycopodium complanatum</name>
    <dbReference type="NCBI Taxonomy" id="34168"/>
    <lineage>
        <taxon>Eukaryota</taxon>
        <taxon>Viridiplantae</taxon>
        <taxon>Streptophyta</taxon>
        <taxon>Embryophyta</taxon>
        <taxon>Tracheophyta</taxon>
        <taxon>Lycopodiopsida</taxon>
        <taxon>Lycopodiales</taxon>
        <taxon>Lycopodiaceae</taxon>
        <taxon>Lycopodioideae</taxon>
        <taxon>Diphasiastrum</taxon>
    </lineage>
</organism>
<dbReference type="EMBL" id="CM055107">
    <property type="protein sequence ID" value="KAJ7526982.1"/>
    <property type="molecule type" value="Genomic_DNA"/>
</dbReference>